<dbReference type="SUPFAM" id="SSF53254">
    <property type="entry name" value="Phosphoglycerate mutase-like"/>
    <property type="match status" value="1"/>
</dbReference>
<feature type="binding site" evidence="7">
    <location>
        <position position="59"/>
    </location>
    <ligand>
        <name>substrate</name>
    </ligand>
</feature>
<evidence type="ECO:0000313" key="8">
    <source>
        <dbReference type="EMBL" id="RDF12106.1"/>
    </source>
</evidence>
<dbReference type="InterPro" id="IPR013078">
    <property type="entry name" value="His_Pase_superF_clade-1"/>
</dbReference>
<accession>A0A369ZR89</accession>
<feature type="active site" description="Proton donor/acceptor" evidence="6">
    <location>
        <position position="86"/>
    </location>
</feature>
<keyword evidence="4" id="KW-0324">Glycolysis</keyword>
<evidence type="ECO:0000256" key="4">
    <source>
        <dbReference type="ARBA" id="ARBA00023152"/>
    </source>
</evidence>
<organism evidence="8 9">
    <name type="scientific">Haemophilus paraphrohaemolyticus</name>
    <dbReference type="NCBI Taxonomy" id="736"/>
    <lineage>
        <taxon>Bacteria</taxon>
        <taxon>Pseudomonadati</taxon>
        <taxon>Pseudomonadota</taxon>
        <taxon>Gammaproteobacteria</taxon>
        <taxon>Pasteurellales</taxon>
        <taxon>Pasteurellaceae</taxon>
        <taxon>Haemophilus</taxon>
    </lineage>
</organism>
<dbReference type="Gene3D" id="3.40.50.1240">
    <property type="entry name" value="Phosphoglycerate mutase-like"/>
    <property type="match status" value="1"/>
</dbReference>
<protein>
    <recommendedName>
        <fullName evidence="2">phosphoglycerate mutase (2,3-diphosphoglycerate-dependent)</fullName>
        <ecNumber evidence="2">5.4.2.11</ecNumber>
    </recommendedName>
</protein>
<evidence type="ECO:0000256" key="2">
    <source>
        <dbReference type="ARBA" id="ARBA00012028"/>
    </source>
</evidence>
<evidence type="ECO:0000256" key="3">
    <source>
        <dbReference type="ARBA" id="ARBA00022432"/>
    </source>
</evidence>
<comment type="similarity">
    <text evidence="1">Belongs to the phosphoglycerate mutase family. BPG-dependent PGAM subfamily.</text>
</comment>
<comment type="caution">
    <text evidence="8">The sequence shown here is derived from an EMBL/GenBank/DDBJ whole genome shotgun (WGS) entry which is preliminary data.</text>
</comment>
<keyword evidence="9" id="KW-1185">Reference proteome</keyword>
<evidence type="ECO:0000313" key="9">
    <source>
        <dbReference type="Proteomes" id="UP000253945"/>
    </source>
</evidence>
<keyword evidence="3" id="KW-0312">Gluconeogenesis</keyword>
<dbReference type="Pfam" id="PF00300">
    <property type="entry name" value="His_Phos_1"/>
    <property type="match status" value="1"/>
</dbReference>
<evidence type="ECO:0000256" key="7">
    <source>
        <dbReference type="PIRSR" id="PIRSR613078-2"/>
    </source>
</evidence>
<dbReference type="RefSeq" id="WP_111353558.1">
    <property type="nucleotide sequence ID" value="NZ_QEQF01000001.1"/>
</dbReference>
<dbReference type="AlphaFoldDB" id="A0A369ZR89"/>
<dbReference type="InterPro" id="IPR005952">
    <property type="entry name" value="Phosphogly_mut1"/>
</dbReference>
<sequence>MALNIYLIRHGKTVWNIEGRLQGSGDSPLVEEGIEGAKKAGQALKAVKFTAAYSSMQKRAQDTANYILAENEAQNVPHFHHWGLNEFDFGSWEGMKSVDLYENDEYWVMKKTPAKYKALENGGETYEQLYQRVFKVFNQIAELHKDNENVLIVAHGMTLTVLTAVLKGLHWSECRDEEKHKFVMNTAINIAKVENGKVELVEFNNIDHLV</sequence>
<evidence type="ECO:0000256" key="6">
    <source>
        <dbReference type="PIRSR" id="PIRSR613078-1"/>
    </source>
</evidence>
<evidence type="ECO:0000256" key="1">
    <source>
        <dbReference type="ARBA" id="ARBA00006717"/>
    </source>
</evidence>
<dbReference type="InterPro" id="IPR029033">
    <property type="entry name" value="His_PPase_superfam"/>
</dbReference>
<reference evidence="8 9" key="1">
    <citation type="submission" date="2018-05" db="EMBL/GenBank/DDBJ databases">
        <title>Draft Genome Sequences for a Diverse set of 7 Haemophilus Species.</title>
        <authorList>
            <person name="Nichols M."/>
            <person name="Topaz N."/>
            <person name="Wang X."/>
            <person name="Wang X."/>
            <person name="Boxrud D."/>
        </authorList>
    </citation>
    <scope>NUCLEOTIDE SEQUENCE [LARGE SCALE GENOMIC DNA]</scope>
    <source>
        <strain evidence="8 9">C2014016342</strain>
    </source>
</reference>
<feature type="binding site" evidence="7">
    <location>
        <begin position="9"/>
        <end position="16"/>
    </location>
    <ligand>
        <name>substrate</name>
    </ligand>
</feature>
<dbReference type="GO" id="GO:0004619">
    <property type="term" value="F:phosphoglycerate mutase activity"/>
    <property type="evidence" value="ECO:0007669"/>
    <property type="project" value="UniProtKB-EC"/>
</dbReference>
<evidence type="ECO:0000256" key="5">
    <source>
        <dbReference type="ARBA" id="ARBA00023235"/>
    </source>
</evidence>
<name>A0A369ZR89_9PAST</name>
<dbReference type="PIRSF" id="PIRSF000709">
    <property type="entry name" value="6PFK_2-Ptase"/>
    <property type="match status" value="1"/>
</dbReference>
<dbReference type="GO" id="GO:0006094">
    <property type="term" value="P:gluconeogenesis"/>
    <property type="evidence" value="ECO:0007669"/>
    <property type="project" value="UniProtKB-KW"/>
</dbReference>
<dbReference type="PANTHER" id="PTHR11931">
    <property type="entry name" value="PHOSPHOGLYCERATE MUTASE"/>
    <property type="match status" value="1"/>
</dbReference>
<proteinExistence type="inferred from homology"/>
<dbReference type="STRING" id="736.B0184_01685"/>
<dbReference type="Proteomes" id="UP000253945">
    <property type="component" value="Unassembled WGS sequence"/>
</dbReference>
<dbReference type="CDD" id="cd07067">
    <property type="entry name" value="HP_PGM_like"/>
    <property type="match status" value="1"/>
</dbReference>
<gene>
    <name evidence="8" type="ORF">DPV92_02765</name>
</gene>
<dbReference type="GO" id="GO:0006096">
    <property type="term" value="P:glycolytic process"/>
    <property type="evidence" value="ECO:0007669"/>
    <property type="project" value="UniProtKB-KW"/>
</dbReference>
<dbReference type="EC" id="5.4.2.11" evidence="2"/>
<feature type="active site" description="Tele-phosphohistidine intermediate" evidence="6">
    <location>
        <position position="10"/>
    </location>
</feature>
<dbReference type="SMART" id="SM00855">
    <property type="entry name" value="PGAM"/>
    <property type="match status" value="1"/>
</dbReference>
<dbReference type="EMBL" id="QEQF01000001">
    <property type="protein sequence ID" value="RDF12106.1"/>
    <property type="molecule type" value="Genomic_DNA"/>
</dbReference>
<keyword evidence="5" id="KW-0413">Isomerase</keyword>